<evidence type="ECO:0000256" key="6">
    <source>
        <dbReference type="ARBA" id="ARBA00022448"/>
    </source>
</evidence>
<keyword evidence="14" id="KW-0564">Palmitate</keyword>
<dbReference type="InterPro" id="IPR023271">
    <property type="entry name" value="Aquaporin-like"/>
</dbReference>
<evidence type="ECO:0000256" key="11">
    <source>
        <dbReference type="ARBA" id="ARBA00022753"/>
    </source>
</evidence>
<dbReference type="PROSITE" id="PS00221">
    <property type="entry name" value="MIP"/>
    <property type="match status" value="1"/>
</dbReference>
<comment type="subcellular location">
    <subcellularLocation>
        <location evidence="3">Basolateral cell membrane</location>
        <topology evidence="3">Multi-pass membrane protein</topology>
    </subcellularLocation>
    <subcellularLocation>
        <location evidence="2">Cell membrane</location>
        <location evidence="2">Sarcolemma</location>
        <topology evidence="2">Multi-pass membrane protein</topology>
    </subcellularLocation>
    <subcellularLocation>
        <location evidence="1">Cell projection</location>
    </subcellularLocation>
    <subcellularLocation>
        <location evidence="4">Endosome membrane</location>
    </subcellularLocation>
</comment>
<keyword evidence="16" id="KW-0966">Cell projection</keyword>
<feature type="compositionally biased region" description="Basic and acidic residues" evidence="22">
    <location>
        <begin position="316"/>
        <end position="326"/>
    </location>
</feature>
<evidence type="ECO:0000256" key="12">
    <source>
        <dbReference type="ARBA" id="ARBA00022989"/>
    </source>
</evidence>
<comment type="catalytic activity">
    <reaction evidence="18">
        <text>H2O(in) = H2O(out)</text>
        <dbReference type="Rhea" id="RHEA:29667"/>
        <dbReference type="ChEBI" id="CHEBI:15377"/>
    </reaction>
</comment>
<dbReference type="CDD" id="cd00333">
    <property type="entry name" value="MIP"/>
    <property type="match status" value="1"/>
</dbReference>
<evidence type="ECO:0000256" key="21">
    <source>
        <dbReference type="RuleBase" id="RU000477"/>
    </source>
</evidence>
<evidence type="ECO:0000256" key="9">
    <source>
        <dbReference type="ARBA" id="ARBA00022692"/>
    </source>
</evidence>
<evidence type="ECO:0000256" key="14">
    <source>
        <dbReference type="ARBA" id="ARBA00023139"/>
    </source>
</evidence>
<evidence type="ECO:0000256" key="2">
    <source>
        <dbReference type="ARBA" id="ARBA00004415"/>
    </source>
</evidence>
<dbReference type="SUPFAM" id="SSF81338">
    <property type="entry name" value="Aquaporin-like"/>
    <property type="match status" value="1"/>
</dbReference>
<evidence type="ECO:0000256" key="18">
    <source>
        <dbReference type="ARBA" id="ARBA00034651"/>
    </source>
</evidence>
<dbReference type="AlphaFoldDB" id="A0A8T3D7T1"/>
<keyword evidence="9 21" id="KW-0812">Transmembrane</keyword>
<dbReference type="Gene3D" id="1.20.1080.10">
    <property type="entry name" value="Glycerol uptake facilitator protein"/>
    <property type="match status" value="1"/>
</dbReference>
<keyword evidence="10" id="KW-0677">Repeat</keyword>
<dbReference type="GO" id="GO:0010008">
    <property type="term" value="C:endosome membrane"/>
    <property type="evidence" value="ECO:0007669"/>
    <property type="project" value="UniProtKB-SubCell"/>
</dbReference>
<evidence type="ECO:0000256" key="5">
    <source>
        <dbReference type="ARBA" id="ARBA00006175"/>
    </source>
</evidence>
<evidence type="ECO:0000313" key="25">
    <source>
        <dbReference type="Proteomes" id="UP000829720"/>
    </source>
</evidence>
<sequence length="326" mass="35659">MLKNCPHLSNQDCSMIAFKKFLNKRSLRAVVGEMMATQTFVMFSLASTVNWADMTEPPQDASRLLISVCFGLSVAAMVKCFSDISGAHINPAVTLAMVFTRKLHLVRAFFYLCAQCLGAIAGCGILYVVTPEAVRGNLGVTSLGPNLTVFQGFLVELTITFQMVFTVVATSDPSSTKVEAAAALTVGMSVTIGHLFAVPYTGASMNPARSLGPAVVTRQWDNHWVYWVGPILGSLTAAALHKYFLHPSLKKPAGEQDAAEKYKEEEMETFQAVDLELGEDNDPESFNNIVDMEMDENNALFETEKPEDEFFNGNNNEKRDGELSSV</sequence>
<evidence type="ECO:0000313" key="24">
    <source>
        <dbReference type="EMBL" id="KAI1890788.1"/>
    </source>
</evidence>
<dbReference type="InterPro" id="IPR022357">
    <property type="entry name" value="MIP_CS"/>
</dbReference>
<keyword evidence="13 23" id="KW-0472">Membrane</keyword>
<feature type="transmembrane region" description="Helical" evidence="23">
    <location>
        <begin position="149"/>
        <end position="169"/>
    </location>
</feature>
<name>A0A8T3D7T1_9TELE</name>
<evidence type="ECO:0000256" key="22">
    <source>
        <dbReference type="SAM" id="MobiDB-lite"/>
    </source>
</evidence>
<dbReference type="PANTHER" id="PTHR19139">
    <property type="entry name" value="AQUAPORIN TRANSPORTER"/>
    <property type="match status" value="1"/>
</dbReference>
<dbReference type="PANTHER" id="PTHR19139:SF34">
    <property type="entry name" value="AQUAPORIN-4"/>
    <property type="match status" value="1"/>
</dbReference>
<feature type="region of interest" description="Disordered" evidence="22">
    <location>
        <begin position="299"/>
        <end position="326"/>
    </location>
</feature>
<dbReference type="OrthoDB" id="3222at2759"/>
<gene>
    <name evidence="24" type="ORF">AGOR_G00157220</name>
</gene>
<protein>
    <recommendedName>
        <fullName evidence="19">Aquaporin-4</fullName>
    </recommendedName>
</protein>
<feature type="transmembrane region" description="Helical" evidence="23">
    <location>
        <begin position="223"/>
        <end position="241"/>
    </location>
</feature>
<evidence type="ECO:0000256" key="3">
    <source>
        <dbReference type="ARBA" id="ARBA00004554"/>
    </source>
</evidence>
<proteinExistence type="inferred from homology"/>
<feature type="transmembrane region" description="Helical" evidence="23">
    <location>
        <begin position="108"/>
        <end position="129"/>
    </location>
</feature>
<dbReference type="GO" id="GO:0042995">
    <property type="term" value="C:cell projection"/>
    <property type="evidence" value="ECO:0007669"/>
    <property type="project" value="UniProtKB-SubCell"/>
</dbReference>
<evidence type="ECO:0000256" key="1">
    <source>
        <dbReference type="ARBA" id="ARBA00004316"/>
    </source>
</evidence>
<feature type="transmembrane region" description="Helical" evidence="23">
    <location>
        <begin position="64"/>
        <end position="87"/>
    </location>
</feature>
<keyword evidence="12 23" id="KW-1133">Transmembrane helix</keyword>
<comment type="caution">
    <text evidence="24">The sequence shown here is derived from an EMBL/GenBank/DDBJ whole genome shotgun (WGS) entry which is preliminary data.</text>
</comment>
<keyword evidence="15" id="KW-0325">Glycoprotein</keyword>
<dbReference type="GO" id="GO:0015250">
    <property type="term" value="F:water channel activity"/>
    <property type="evidence" value="ECO:0007669"/>
    <property type="project" value="UniProtKB-ARBA"/>
</dbReference>
<dbReference type="InterPro" id="IPR034294">
    <property type="entry name" value="Aquaporin_transptr"/>
</dbReference>
<keyword evidence="11" id="KW-0967">Endosome</keyword>
<dbReference type="Pfam" id="PF00230">
    <property type="entry name" value="MIP"/>
    <property type="match status" value="1"/>
</dbReference>
<dbReference type="InterPro" id="IPR000425">
    <property type="entry name" value="MIP"/>
</dbReference>
<evidence type="ECO:0000256" key="7">
    <source>
        <dbReference type="ARBA" id="ARBA00022475"/>
    </source>
</evidence>
<reference evidence="24" key="1">
    <citation type="submission" date="2021-01" db="EMBL/GenBank/DDBJ databases">
        <authorList>
            <person name="Zahm M."/>
            <person name="Roques C."/>
            <person name="Cabau C."/>
            <person name="Klopp C."/>
            <person name="Donnadieu C."/>
            <person name="Jouanno E."/>
            <person name="Lampietro C."/>
            <person name="Louis A."/>
            <person name="Herpin A."/>
            <person name="Echchiki A."/>
            <person name="Berthelot C."/>
            <person name="Parey E."/>
            <person name="Roest-Crollius H."/>
            <person name="Braasch I."/>
            <person name="Postlethwait J."/>
            <person name="Bobe J."/>
            <person name="Montfort J."/>
            <person name="Bouchez O."/>
            <person name="Begum T."/>
            <person name="Mejri S."/>
            <person name="Adams A."/>
            <person name="Chen W.-J."/>
            <person name="Guiguen Y."/>
        </authorList>
    </citation>
    <scope>NUCLEOTIDE SEQUENCE</scope>
    <source>
        <tissue evidence="24">Blood</tissue>
    </source>
</reference>
<dbReference type="NCBIfam" id="TIGR00861">
    <property type="entry name" value="MIP"/>
    <property type="match status" value="1"/>
</dbReference>
<dbReference type="Proteomes" id="UP000829720">
    <property type="component" value="Unassembled WGS sequence"/>
</dbReference>
<feature type="transmembrane region" description="Helical" evidence="23">
    <location>
        <begin position="181"/>
        <end position="203"/>
    </location>
</feature>
<keyword evidence="17" id="KW-0449">Lipoprotein</keyword>
<evidence type="ECO:0000256" key="13">
    <source>
        <dbReference type="ARBA" id="ARBA00023136"/>
    </source>
</evidence>
<evidence type="ECO:0000256" key="15">
    <source>
        <dbReference type="ARBA" id="ARBA00023180"/>
    </source>
</evidence>
<keyword evidence="7" id="KW-1003">Cell membrane</keyword>
<evidence type="ECO:0000256" key="23">
    <source>
        <dbReference type="SAM" id="Phobius"/>
    </source>
</evidence>
<organism evidence="24 25">
    <name type="scientific">Albula goreensis</name>
    <dbReference type="NCBI Taxonomy" id="1534307"/>
    <lineage>
        <taxon>Eukaryota</taxon>
        <taxon>Metazoa</taxon>
        <taxon>Chordata</taxon>
        <taxon>Craniata</taxon>
        <taxon>Vertebrata</taxon>
        <taxon>Euteleostomi</taxon>
        <taxon>Actinopterygii</taxon>
        <taxon>Neopterygii</taxon>
        <taxon>Teleostei</taxon>
        <taxon>Albuliformes</taxon>
        <taxon>Albulidae</taxon>
        <taxon>Albula</taxon>
    </lineage>
</organism>
<keyword evidence="25" id="KW-1185">Reference proteome</keyword>
<accession>A0A8T3D7T1</accession>
<dbReference type="FunFam" id="1.20.1080.10:FF:000009">
    <property type="entry name" value="aquaporin-4 isoform X1"/>
    <property type="match status" value="1"/>
</dbReference>
<evidence type="ECO:0000256" key="20">
    <source>
        <dbReference type="ARBA" id="ARBA00046979"/>
    </source>
</evidence>
<comment type="subunit">
    <text evidence="20">Homotetramer. The tetramers can form oligomeric arrays in membranes. The size of the oligomers differs between tissues and is smaller in skeletal muscle than in brain. Interaction between AQP4 oligomeric arrays in close-by cells can contribute to cell-cell adhesion. Part of a complex containing MLC1, TRPV4, HEPACAM and ATP1B1.</text>
</comment>
<evidence type="ECO:0000256" key="16">
    <source>
        <dbReference type="ARBA" id="ARBA00023273"/>
    </source>
</evidence>
<evidence type="ECO:0000256" key="8">
    <source>
        <dbReference type="ARBA" id="ARBA00022553"/>
    </source>
</evidence>
<keyword evidence="8" id="KW-0597">Phosphoprotein</keyword>
<evidence type="ECO:0000256" key="10">
    <source>
        <dbReference type="ARBA" id="ARBA00022737"/>
    </source>
</evidence>
<comment type="similarity">
    <text evidence="5 21">Belongs to the MIP/aquaporin (TC 1.A.8) family.</text>
</comment>
<dbReference type="GO" id="GO:0016323">
    <property type="term" value="C:basolateral plasma membrane"/>
    <property type="evidence" value="ECO:0007669"/>
    <property type="project" value="UniProtKB-SubCell"/>
</dbReference>
<evidence type="ECO:0000256" key="4">
    <source>
        <dbReference type="ARBA" id="ARBA00004608"/>
    </source>
</evidence>
<keyword evidence="6 21" id="KW-0813">Transport</keyword>
<dbReference type="GO" id="GO:0042383">
    <property type="term" value="C:sarcolemma"/>
    <property type="evidence" value="ECO:0007669"/>
    <property type="project" value="UniProtKB-SubCell"/>
</dbReference>
<evidence type="ECO:0000256" key="17">
    <source>
        <dbReference type="ARBA" id="ARBA00023288"/>
    </source>
</evidence>
<dbReference type="PRINTS" id="PR00783">
    <property type="entry name" value="MINTRINSICP"/>
</dbReference>
<feature type="transmembrane region" description="Helical" evidence="23">
    <location>
        <begin position="29"/>
        <end position="52"/>
    </location>
</feature>
<dbReference type="GO" id="GO:0009992">
    <property type="term" value="P:intracellular water homeostasis"/>
    <property type="evidence" value="ECO:0007669"/>
    <property type="project" value="UniProtKB-ARBA"/>
</dbReference>
<evidence type="ECO:0000256" key="19">
    <source>
        <dbReference type="ARBA" id="ARBA00040878"/>
    </source>
</evidence>
<dbReference type="EMBL" id="JAERUA010000014">
    <property type="protein sequence ID" value="KAI1890788.1"/>
    <property type="molecule type" value="Genomic_DNA"/>
</dbReference>